<dbReference type="Gene3D" id="2.40.128.270">
    <property type="match status" value="1"/>
</dbReference>
<dbReference type="InterPro" id="IPR005184">
    <property type="entry name" value="DUF306_Meta_HslJ"/>
</dbReference>
<dbReference type="RefSeq" id="WP_141330884.1">
    <property type="nucleotide sequence ID" value="NZ_BJNT01000019.1"/>
</dbReference>
<evidence type="ECO:0000259" key="3">
    <source>
        <dbReference type="Pfam" id="PF03724"/>
    </source>
</evidence>
<dbReference type="GeneID" id="82888439"/>
<feature type="compositionally biased region" description="Low complexity" evidence="1">
    <location>
        <begin position="30"/>
        <end position="52"/>
    </location>
</feature>
<feature type="region of interest" description="Disordered" evidence="1">
    <location>
        <begin position="22"/>
        <end position="90"/>
    </location>
</feature>
<sequence>MNRRVLTALPAVALAVSLAACSDSDDDAADTSVPSSTSAAPETSAAPTTPAESDTDEPGDDTTEDPMTMPGHPDIRIIPGTGDAYTGSWRDPDGGAIINFADDGSLTGTDGCNNFQSTWTLDSGSGGKGSVATVEPFPTTMMACTGPWSPWIVSMHEVRHEGDHLSVTNEGGTELGELIPAVPA</sequence>
<dbReference type="EMBL" id="DMDD01000261">
    <property type="protein sequence ID" value="HAF73229.1"/>
    <property type="molecule type" value="Genomic_DNA"/>
</dbReference>
<dbReference type="AlphaFoldDB" id="A0A3B9QW76"/>
<evidence type="ECO:0000313" key="5">
    <source>
        <dbReference type="Proteomes" id="UP000260925"/>
    </source>
</evidence>
<comment type="caution">
    <text evidence="4">The sequence shown here is derived from an EMBL/GenBank/DDBJ whole genome shotgun (WGS) entry which is preliminary data.</text>
</comment>
<dbReference type="InterPro" id="IPR038670">
    <property type="entry name" value="HslJ-like_sf"/>
</dbReference>
<feature type="compositionally biased region" description="Acidic residues" evidence="1">
    <location>
        <begin position="53"/>
        <end position="64"/>
    </location>
</feature>
<gene>
    <name evidence="4" type="ORF">DCL06_10860</name>
</gene>
<dbReference type="PROSITE" id="PS51257">
    <property type="entry name" value="PROKAR_LIPOPROTEIN"/>
    <property type="match status" value="1"/>
</dbReference>
<feature type="chain" id="PRO_5039590580" description="DUF306 domain-containing protein" evidence="2">
    <location>
        <begin position="23"/>
        <end position="184"/>
    </location>
</feature>
<keyword evidence="2" id="KW-0732">Signal</keyword>
<name>A0A3B9QW76_9CORY</name>
<proteinExistence type="predicted"/>
<evidence type="ECO:0000313" key="4">
    <source>
        <dbReference type="EMBL" id="HAF73229.1"/>
    </source>
</evidence>
<evidence type="ECO:0000256" key="2">
    <source>
        <dbReference type="SAM" id="SignalP"/>
    </source>
</evidence>
<evidence type="ECO:0000256" key="1">
    <source>
        <dbReference type="SAM" id="MobiDB-lite"/>
    </source>
</evidence>
<feature type="signal peptide" evidence="2">
    <location>
        <begin position="1"/>
        <end position="22"/>
    </location>
</feature>
<accession>A0A3B9QW76</accession>
<protein>
    <recommendedName>
        <fullName evidence="3">DUF306 domain-containing protein</fullName>
    </recommendedName>
</protein>
<reference evidence="4 5" key="1">
    <citation type="journal article" date="2018" name="Nat. Biotechnol.">
        <title>A standardized bacterial taxonomy based on genome phylogeny substantially revises the tree of life.</title>
        <authorList>
            <person name="Parks D.H."/>
            <person name="Chuvochina M."/>
            <person name="Waite D.W."/>
            <person name="Rinke C."/>
            <person name="Skarshewski A."/>
            <person name="Chaumeil P.A."/>
            <person name="Hugenholtz P."/>
        </authorList>
    </citation>
    <scope>NUCLEOTIDE SEQUENCE [LARGE SCALE GENOMIC DNA]</scope>
    <source>
        <strain evidence="4">UBA9851</strain>
    </source>
</reference>
<feature type="domain" description="DUF306" evidence="3">
    <location>
        <begin position="96"/>
        <end position="147"/>
    </location>
</feature>
<dbReference type="Proteomes" id="UP000260925">
    <property type="component" value="Unassembled WGS sequence"/>
</dbReference>
<dbReference type="Pfam" id="PF03724">
    <property type="entry name" value="META"/>
    <property type="match status" value="1"/>
</dbReference>
<organism evidence="4 5">
    <name type="scientific">Corynebacterium variabile</name>
    <dbReference type="NCBI Taxonomy" id="1727"/>
    <lineage>
        <taxon>Bacteria</taxon>
        <taxon>Bacillati</taxon>
        <taxon>Actinomycetota</taxon>
        <taxon>Actinomycetes</taxon>
        <taxon>Mycobacteriales</taxon>
        <taxon>Corynebacteriaceae</taxon>
        <taxon>Corynebacterium</taxon>
    </lineage>
</organism>